<feature type="coiled-coil region" evidence="4">
    <location>
        <begin position="144"/>
        <end position="171"/>
    </location>
</feature>
<dbReference type="EMBL" id="MUKB01000010">
    <property type="protein sequence ID" value="OPX18520.1"/>
    <property type="molecule type" value="Genomic_DNA"/>
</dbReference>
<feature type="region of interest" description="Disordered" evidence="5">
    <location>
        <begin position="321"/>
        <end position="340"/>
    </location>
</feature>
<organism evidence="6 7">
    <name type="scientific">candidate division WOR-3 bacterium 4484_100</name>
    <dbReference type="NCBI Taxonomy" id="1936077"/>
    <lineage>
        <taxon>Bacteria</taxon>
        <taxon>Bacteria division WOR-3</taxon>
    </lineage>
</organism>
<dbReference type="PANTHER" id="PTHR45586">
    <property type="entry name" value="TPR REPEAT-CONTAINING PROTEIN PA4667"/>
    <property type="match status" value="1"/>
</dbReference>
<name>A0A1V4QGN3_UNCW3</name>
<accession>A0A1V4QGN3</accession>
<reference evidence="7" key="1">
    <citation type="submission" date="2017-01" db="EMBL/GenBank/DDBJ databases">
        <title>Novel pathways for hydrocarbon cycling and metabolic interdependencies in hydrothermal sediment communities.</title>
        <authorList>
            <person name="Dombrowski N."/>
            <person name="Seitz K."/>
            <person name="Teske A."/>
            <person name="Baker B."/>
        </authorList>
    </citation>
    <scope>NUCLEOTIDE SEQUENCE [LARGE SCALE GENOMIC DNA]</scope>
</reference>
<dbReference type="InterPro" id="IPR019734">
    <property type="entry name" value="TPR_rpt"/>
</dbReference>
<keyword evidence="4" id="KW-0175">Coiled coil</keyword>
<dbReference type="Gene3D" id="1.25.40.10">
    <property type="entry name" value="Tetratricopeptide repeat domain"/>
    <property type="match status" value="2"/>
</dbReference>
<evidence type="ECO:0008006" key="8">
    <source>
        <dbReference type="Google" id="ProtNLM"/>
    </source>
</evidence>
<dbReference type="SUPFAM" id="SSF48452">
    <property type="entry name" value="TPR-like"/>
    <property type="match status" value="3"/>
</dbReference>
<comment type="caution">
    <text evidence="6">The sequence shown here is derived from an EMBL/GenBank/DDBJ whole genome shotgun (WGS) entry which is preliminary data.</text>
</comment>
<evidence type="ECO:0000256" key="4">
    <source>
        <dbReference type="SAM" id="Coils"/>
    </source>
</evidence>
<protein>
    <recommendedName>
        <fullName evidence="8">Tetratricopeptide repeat protein</fullName>
    </recommendedName>
</protein>
<gene>
    <name evidence="6" type="ORF">BXT86_00740</name>
</gene>
<evidence type="ECO:0000256" key="1">
    <source>
        <dbReference type="ARBA" id="ARBA00022737"/>
    </source>
</evidence>
<evidence type="ECO:0000256" key="2">
    <source>
        <dbReference type="ARBA" id="ARBA00022803"/>
    </source>
</evidence>
<feature type="region of interest" description="Disordered" evidence="5">
    <location>
        <begin position="504"/>
        <end position="603"/>
    </location>
</feature>
<dbReference type="SMART" id="SM00028">
    <property type="entry name" value="TPR"/>
    <property type="match status" value="3"/>
</dbReference>
<dbReference type="Proteomes" id="UP000191663">
    <property type="component" value="Unassembled WGS sequence"/>
</dbReference>
<evidence type="ECO:0000256" key="3">
    <source>
        <dbReference type="PROSITE-ProRule" id="PRU00339"/>
    </source>
</evidence>
<evidence type="ECO:0000313" key="6">
    <source>
        <dbReference type="EMBL" id="OPX18520.1"/>
    </source>
</evidence>
<keyword evidence="2 3" id="KW-0802">TPR repeat</keyword>
<dbReference type="InterPro" id="IPR051012">
    <property type="entry name" value="CellSynth/LPSAsmb/PSIAsmb"/>
</dbReference>
<feature type="region of interest" description="Disordered" evidence="5">
    <location>
        <begin position="259"/>
        <end position="307"/>
    </location>
</feature>
<sequence length="603" mass="67743">MKFIREGELEKAQIILRRALKENPDQPKVLELSGDLSARLGRVDEAIARYERAVGGYNQHNNFAEAIVCLEKILRLKPDNGEAYFQLAQAYQNYGLVNEGINRILDLCMWAIENKKETLFVEGMKKIVELQAKNYPLRLAFAKVLFAINRNSEAEEELKRLKTEAAEAGQKDLVNEIDKLLPQTDGGEELDPKSRVELGNLLYEIGSKEEAITEFKQAVADLIEAGEVDEAEQILKRIIEIDPNDQEAIKQLNELKPGAKKIEEPAETETKEVTEKKEVVEEPSPLSEAPSEEVAPTSPESEKEEGVELFEDLKKEVEGFIPTAEEPSEPEPEETKEVTPVEGQIADIEFLLKETEAPAAPSFELAKVFDDFRSRITWTTDDPNKRVELAKKAFDAELYDVALNFVEKIREDKSTWPTSLEITCASLVKLGRYNEAIKIAGPSLLEDIPEEKKTELRYILASAYEGLGDFENAMREIERIMKDNPDYKDIKEHYQLMGGEIAVEKEPEEKPIPPSPAPPEISAEKEIVASSEVAPEISSHEIGPEIPPPVEPSPEVQTEPSRESFPEQGYPSIIEGAPKEKKIPETLSDKPPEEREGENIAFL</sequence>
<feature type="compositionally biased region" description="Low complexity" evidence="5">
    <location>
        <begin position="282"/>
        <end position="296"/>
    </location>
</feature>
<keyword evidence="1" id="KW-0677">Repeat</keyword>
<feature type="repeat" description="TPR" evidence="3">
    <location>
        <begin position="454"/>
        <end position="487"/>
    </location>
</feature>
<dbReference type="Pfam" id="PF13432">
    <property type="entry name" value="TPR_16"/>
    <property type="match status" value="1"/>
</dbReference>
<dbReference type="PANTHER" id="PTHR45586:SF1">
    <property type="entry name" value="LIPOPOLYSACCHARIDE ASSEMBLY PROTEIN B"/>
    <property type="match status" value="1"/>
</dbReference>
<proteinExistence type="predicted"/>
<dbReference type="Pfam" id="PF13181">
    <property type="entry name" value="TPR_8"/>
    <property type="match status" value="1"/>
</dbReference>
<dbReference type="AlphaFoldDB" id="A0A1V4QGN3"/>
<evidence type="ECO:0000256" key="5">
    <source>
        <dbReference type="SAM" id="MobiDB-lite"/>
    </source>
</evidence>
<feature type="compositionally biased region" description="Basic and acidic residues" evidence="5">
    <location>
        <begin position="577"/>
        <end position="603"/>
    </location>
</feature>
<dbReference type="InterPro" id="IPR011990">
    <property type="entry name" value="TPR-like_helical_dom_sf"/>
</dbReference>
<feature type="compositionally biased region" description="Basic and acidic residues" evidence="5">
    <location>
        <begin position="260"/>
        <end position="280"/>
    </location>
</feature>
<evidence type="ECO:0000313" key="7">
    <source>
        <dbReference type="Proteomes" id="UP000191663"/>
    </source>
</evidence>
<dbReference type="PROSITE" id="PS50005">
    <property type="entry name" value="TPR"/>
    <property type="match status" value="1"/>
</dbReference>